<dbReference type="Pfam" id="PF01557">
    <property type="entry name" value="FAA_hydrolase"/>
    <property type="match status" value="1"/>
</dbReference>
<dbReference type="EC" id="4.2.1.80" evidence="3"/>
<gene>
    <name evidence="3" type="primary">mhpD</name>
    <name evidence="3" type="ORF">EYW47_21395</name>
</gene>
<dbReference type="InterPro" id="IPR011234">
    <property type="entry name" value="Fumarylacetoacetase-like_C"/>
</dbReference>
<reference evidence="3 4" key="1">
    <citation type="submission" date="2019-03" db="EMBL/GenBank/DDBJ databases">
        <title>Paraburkholderia sp. 4M-K11, isolated from subtropical forest soil.</title>
        <authorList>
            <person name="Gao Z.-H."/>
            <person name="Qiu L.-H."/>
        </authorList>
    </citation>
    <scope>NUCLEOTIDE SEQUENCE [LARGE SCALE GENOMIC DNA]</scope>
    <source>
        <strain evidence="3 4">4M-K11</strain>
    </source>
</reference>
<name>A0A4R5M6Y1_9BURK</name>
<evidence type="ECO:0000313" key="4">
    <source>
        <dbReference type="Proteomes" id="UP000295722"/>
    </source>
</evidence>
<evidence type="ECO:0000259" key="2">
    <source>
        <dbReference type="Pfam" id="PF01557"/>
    </source>
</evidence>
<comment type="caution">
    <text evidence="3">The sequence shown here is derived from an EMBL/GenBank/DDBJ whole genome shotgun (WGS) entry which is preliminary data.</text>
</comment>
<keyword evidence="1 3" id="KW-0456">Lyase</keyword>
<evidence type="ECO:0000313" key="3">
    <source>
        <dbReference type="EMBL" id="TDG21437.1"/>
    </source>
</evidence>
<dbReference type="GO" id="GO:0008684">
    <property type="term" value="F:2-oxopent-4-enoate hydratase activity"/>
    <property type="evidence" value="ECO:0007669"/>
    <property type="project" value="UniProtKB-EC"/>
</dbReference>
<dbReference type="Gene3D" id="3.90.850.10">
    <property type="entry name" value="Fumarylacetoacetase-like, C-terminal domain"/>
    <property type="match status" value="1"/>
</dbReference>
<dbReference type="Proteomes" id="UP000295722">
    <property type="component" value="Unassembled WGS sequence"/>
</dbReference>
<dbReference type="SUPFAM" id="SSF56529">
    <property type="entry name" value="FAH"/>
    <property type="match status" value="1"/>
</dbReference>
<evidence type="ECO:0000256" key="1">
    <source>
        <dbReference type="ARBA" id="ARBA00023239"/>
    </source>
</evidence>
<dbReference type="PANTHER" id="PTHR30143">
    <property type="entry name" value="ACID HYDRATASE"/>
    <property type="match status" value="1"/>
</dbReference>
<dbReference type="OrthoDB" id="9792137at2"/>
<sequence length="272" mass="28731">MTDPKLVAALAARLREAEASREVIEPVRGEIVKGGEPRGGDPLDDMATAYAVQQANVDLRVANGERIVGRKIGLTSLAVQKQLGVDQPDFGALFASMAYGDGEPIPLSQLIQPKVEAEIALVLERDLTQKKHTFVDIVNATAYALAAIEVVDSRIQNWDIRFVDTVADNASSARFVLGSRPVPLSQLDLTACAMELSRDGDVLSRGNGAACLGNPLNAAVWLADRMAQLGTPLRAGDVVLTGALGPMVAVKEPGTYTAQIDGLGSVRATFTA</sequence>
<dbReference type="AlphaFoldDB" id="A0A4R5M6Y1"/>
<dbReference type="RefSeq" id="WP_133196840.1">
    <property type="nucleotide sequence ID" value="NZ_JBHUCW010000033.1"/>
</dbReference>
<accession>A0A4R5M6Y1</accession>
<feature type="domain" description="Fumarylacetoacetase-like C-terminal" evidence="2">
    <location>
        <begin position="85"/>
        <end position="270"/>
    </location>
</feature>
<dbReference type="GO" id="GO:0005737">
    <property type="term" value="C:cytoplasm"/>
    <property type="evidence" value="ECO:0007669"/>
    <property type="project" value="TreeGrafter"/>
</dbReference>
<protein>
    <submittedName>
        <fullName evidence="3">2-keto-4-pentenoate hydratase</fullName>
        <ecNumber evidence="3">4.2.1.80</ecNumber>
    </submittedName>
</protein>
<dbReference type="InterPro" id="IPR050772">
    <property type="entry name" value="Hydratase-Decarb/MhpD_sf"/>
</dbReference>
<keyword evidence="4" id="KW-1185">Reference proteome</keyword>
<dbReference type="NCBIfam" id="NF008461">
    <property type="entry name" value="PRK11342.1"/>
    <property type="match status" value="1"/>
</dbReference>
<dbReference type="EMBL" id="SMRP01000011">
    <property type="protein sequence ID" value="TDG21437.1"/>
    <property type="molecule type" value="Genomic_DNA"/>
</dbReference>
<dbReference type="InterPro" id="IPR036663">
    <property type="entry name" value="Fumarylacetoacetase_C_sf"/>
</dbReference>
<organism evidence="3 4">
    <name type="scientific">Paraburkholderia silviterrae</name>
    <dbReference type="NCBI Taxonomy" id="2528715"/>
    <lineage>
        <taxon>Bacteria</taxon>
        <taxon>Pseudomonadati</taxon>
        <taxon>Pseudomonadota</taxon>
        <taxon>Betaproteobacteria</taxon>
        <taxon>Burkholderiales</taxon>
        <taxon>Burkholderiaceae</taxon>
        <taxon>Paraburkholderia</taxon>
    </lineage>
</organism>
<proteinExistence type="predicted"/>
<dbReference type="PANTHER" id="PTHR30143:SF0">
    <property type="entry name" value="2-KETO-4-PENTENOATE HYDRATASE"/>
    <property type="match status" value="1"/>
</dbReference>